<keyword evidence="5" id="KW-0812">Transmembrane</keyword>
<dbReference type="SMART" id="SM00331">
    <property type="entry name" value="PP2C_SIG"/>
    <property type="match status" value="1"/>
</dbReference>
<evidence type="ECO:0000256" key="7">
    <source>
        <dbReference type="ARBA" id="ARBA00022801"/>
    </source>
</evidence>
<reference evidence="12 13" key="1">
    <citation type="submission" date="2016-02" db="EMBL/GenBank/DDBJ databases">
        <title>Complete genome sequencing and analysis of ATSB10, Dyella thiooxydans isolated from rhizosphere soil of sunflower (Helianthus annuus L.).</title>
        <authorList>
            <person name="Lee Y."/>
            <person name="Hwangbo K."/>
            <person name="Chung H."/>
            <person name="Yoo J."/>
            <person name="Kim K.Y."/>
            <person name="Sa T.M."/>
            <person name="Um Y."/>
            <person name="Madhaiyan M."/>
        </authorList>
    </citation>
    <scope>NUCLEOTIDE SEQUENCE [LARGE SCALE GENOMIC DNA]</scope>
    <source>
        <strain evidence="12 13">ATSB10</strain>
    </source>
</reference>
<evidence type="ECO:0000256" key="8">
    <source>
        <dbReference type="ARBA" id="ARBA00022989"/>
    </source>
</evidence>
<keyword evidence="4" id="KW-0808">Transferase</keyword>
<keyword evidence="10" id="KW-0175">Coiled coil</keyword>
<evidence type="ECO:0000256" key="2">
    <source>
        <dbReference type="ARBA" id="ARBA00022475"/>
    </source>
</evidence>
<keyword evidence="9" id="KW-0472">Membrane</keyword>
<dbReference type="PANTHER" id="PTHR43156:SF2">
    <property type="entry name" value="STAGE II SPORULATION PROTEIN E"/>
    <property type="match status" value="1"/>
</dbReference>
<evidence type="ECO:0000256" key="9">
    <source>
        <dbReference type="ARBA" id="ARBA00023136"/>
    </source>
</evidence>
<keyword evidence="2" id="KW-1003">Cell membrane</keyword>
<dbReference type="EC" id="3.1.3.3" evidence="12"/>
<dbReference type="PROSITE" id="PS50885">
    <property type="entry name" value="HAMP"/>
    <property type="match status" value="1"/>
</dbReference>
<keyword evidence="7 12" id="KW-0378">Hydrolase</keyword>
<dbReference type="InterPro" id="IPR036890">
    <property type="entry name" value="HATPase_C_sf"/>
</dbReference>
<dbReference type="InterPro" id="IPR033479">
    <property type="entry name" value="dCache_1"/>
</dbReference>
<dbReference type="PATRIC" id="fig|445710.3.peg.1947"/>
<dbReference type="GO" id="GO:0016301">
    <property type="term" value="F:kinase activity"/>
    <property type="evidence" value="ECO:0007669"/>
    <property type="project" value="UniProtKB-KW"/>
</dbReference>
<dbReference type="CDD" id="cd16936">
    <property type="entry name" value="HATPase_RsbW-like"/>
    <property type="match status" value="1"/>
</dbReference>
<evidence type="ECO:0000259" key="11">
    <source>
        <dbReference type="PROSITE" id="PS50885"/>
    </source>
</evidence>
<keyword evidence="6" id="KW-0418">Kinase</keyword>
<dbReference type="Gene3D" id="3.30.565.10">
    <property type="entry name" value="Histidine kinase-like ATPase, C-terminal domain"/>
    <property type="match status" value="1"/>
</dbReference>
<evidence type="ECO:0000256" key="6">
    <source>
        <dbReference type="ARBA" id="ARBA00022777"/>
    </source>
</evidence>
<dbReference type="InterPro" id="IPR052016">
    <property type="entry name" value="Bact_Sigma-Reg"/>
</dbReference>
<proteinExistence type="predicted"/>
<dbReference type="Pfam" id="PF02743">
    <property type="entry name" value="dCache_1"/>
    <property type="match status" value="1"/>
</dbReference>
<dbReference type="Pfam" id="PF13581">
    <property type="entry name" value="HATPase_c_2"/>
    <property type="match status" value="1"/>
</dbReference>
<gene>
    <name evidence="12" type="ORF">ATSB10_19500</name>
</gene>
<feature type="domain" description="HAMP" evidence="11">
    <location>
        <begin position="316"/>
        <end position="369"/>
    </location>
</feature>
<dbReference type="AlphaFoldDB" id="A0A160N1M3"/>
<dbReference type="STRING" id="445710.ATSB10_19500"/>
<feature type="coiled-coil region" evidence="10">
    <location>
        <begin position="357"/>
        <end position="388"/>
    </location>
</feature>
<evidence type="ECO:0000256" key="10">
    <source>
        <dbReference type="SAM" id="Coils"/>
    </source>
</evidence>
<dbReference type="EMBL" id="CP014841">
    <property type="protein sequence ID" value="AND69404.1"/>
    <property type="molecule type" value="Genomic_DNA"/>
</dbReference>
<dbReference type="CDD" id="cd18774">
    <property type="entry name" value="PDC2_HK_sensor"/>
    <property type="match status" value="1"/>
</dbReference>
<organism evidence="12 13">
    <name type="scientific">Dyella thiooxydans</name>
    <dbReference type="NCBI Taxonomy" id="445710"/>
    <lineage>
        <taxon>Bacteria</taxon>
        <taxon>Pseudomonadati</taxon>
        <taxon>Pseudomonadota</taxon>
        <taxon>Gammaproteobacteria</taxon>
        <taxon>Lysobacterales</taxon>
        <taxon>Rhodanobacteraceae</taxon>
        <taxon>Dyella</taxon>
    </lineage>
</organism>
<dbReference type="Proteomes" id="UP000077255">
    <property type="component" value="Chromosome"/>
</dbReference>
<evidence type="ECO:0000313" key="13">
    <source>
        <dbReference type="Proteomes" id="UP000077255"/>
    </source>
</evidence>
<dbReference type="Gene3D" id="3.60.40.10">
    <property type="entry name" value="PPM-type phosphatase domain"/>
    <property type="match status" value="1"/>
</dbReference>
<dbReference type="GO" id="GO:0007165">
    <property type="term" value="P:signal transduction"/>
    <property type="evidence" value="ECO:0007669"/>
    <property type="project" value="InterPro"/>
</dbReference>
<dbReference type="Pfam" id="PF00672">
    <property type="entry name" value="HAMP"/>
    <property type="match status" value="1"/>
</dbReference>
<evidence type="ECO:0000313" key="12">
    <source>
        <dbReference type="EMBL" id="AND69404.1"/>
    </source>
</evidence>
<dbReference type="GO" id="GO:0005886">
    <property type="term" value="C:plasma membrane"/>
    <property type="evidence" value="ECO:0007669"/>
    <property type="project" value="UniProtKB-SubCell"/>
</dbReference>
<dbReference type="InterPro" id="IPR003660">
    <property type="entry name" value="HAMP_dom"/>
</dbReference>
<accession>A0A160N1M3</accession>
<evidence type="ECO:0000256" key="1">
    <source>
        <dbReference type="ARBA" id="ARBA00004651"/>
    </source>
</evidence>
<keyword evidence="8" id="KW-1133">Transmembrane helix</keyword>
<dbReference type="Pfam" id="PF07228">
    <property type="entry name" value="SpoIIE"/>
    <property type="match status" value="1"/>
</dbReference>
<dbReference type="Gene3D" id="6.10.340.10">
    <property type="match status" value="1"/>
</dbReference>
<evidence type="ECO:0000256" key="3">
    <source>
        <dbReference type="ARBA" id="ARBA00022553"/>
    </source>
</evidence>
<dbReference type="Gene3D" id="3.30.450.20">
    <property type="entry name" value="PAS domain"/>
    <property type="match status" value="1"/>
</dbReference>
<keyword evidence="3" id="KW-0597">Phosphoprotein</keyword>
<dbReference type="CDD" id="cd06225">
    <property type="entry name" value="HAMP"/>
    <property type="match status" value="1"/>
</dbReference>
<dbReference type="SUPFAM" id="SSF81606">
    <property type="entry name" value="PP2C-like"/>
    <property type="match status" value="1"/>
</dbReference>
<dbReference type="SMART" id="SM00304">
    <property type="entry name" value="HAMP"/>
    <property type="match status" value="1"/>
</dbReference>
<dbReference type="KEGG" id="dtx:ATSB10_19500"/>
<protein>
    <submittedName>
        <fullName evidence="12">Phosphoserine phosphatase</fullName>
        <ecNumber evidence="12">3.1.3.3</ecNumber>
    </submittedName>
</protein>
<dbReference type="InterPro" id="IPR036457">
    <property type="entry name" value="PPM-type-like_dom_sf"/>
</dbReference>
<dbReference type="SUPFAM" id="SSF158472">
    <property type="entry name" value="HAMP domain-like"/>
    <property type="match status" value="1"/>
</dbReference>
<comment type="subcellular location">
    <subcellularLocation>
        <location evidence="1">Cell membrane</location>
        <topology evidence="1">Multi-pass membrane protein</topology>
    </subcellularLocation>
</comment>
<sequence length="775" mass="84655">MRMRGLRSIASRLALWSLLGSALVLTAVGLLLLGHLRQTWLRSAHREGGTLALAAAHGIEAHLARAGEVTRLLARLARTRSDPTEQLASDALKANPDLAGILFAWTPDDPTHPPSAPFVDRQPDGTLNRRDLSHDGTRYWEQPWFRSGLDCTDGCWQKPFFSQSRQERLINYSVAIRSAGRSIGIVNADVTLAWLQSVLGSLKRPDGAVMFVVDREGHFLAHDGTARLGLVAAPELRQALAMTGDTPGELPAGVDPGVAGRAWLYRAPVAGTGWTLGLLVPQAQLESSLRRLFLRELSLGLLAMLGIAVITLVVTRRTLSPLAALTGRAEHVARGELDFTLPRIRRRDEIGRLTHAFDRMRRQLAHHLEQLTRATREQERLRSELEIAHQIQVALLPSEHYLDARCAMFELHATLRPARAVGGDLYSYFMLDQRHFCLMVGDVSDKGIPAALFMARAITLAKALAPRARHPALLLEQLNRELCQGNESCMFITLLCGVLDTSDGRLVLASAGHEPPILYQRGAGRLIEVTTGPAIGLDEDAGYVEQELAMEAGDTLLMYTDGITEAGAPDGSMFGIERTLASLERAPPPAAPGEFTARLMADVDAFAEGCDQTDDITILALSWHHRSREEAGMLDLTLKTTLEDVFAALERCEYALDEAGVAAGTREDVRLVLEELMVNMVHHGHENPPDGSIRLHLRTDEGAVLAELHDDGMAFDPLQAASPSLSGDLADAEEVGGLGIHLVRAMASELTYHHDCEGNHLQLRFIQPDPTEPPT</sequence>
<dbReference type="SUPFAM" id="SSF55874">
    <property type="entry name" value="ATPase domain of HSP90 chaperone/DNA topoisomerase II/histidine kinase"/>
    <property type="match status" value="1"/>
</dbReference>
<evidence type="ECO:0000256" key="5">
    <source>
        <dbReference type="ARBA" id="ARBA00022692"/>
    </source>
</evidence>
<keyword evidence="13" id="KW-1185">Reference proteome</keyword>
<dbReference type="CDD" id="cd12913">
    <property type="entry name" value="PDC1_MCP_like"/>
    <property type="match status" value="1"/>
</dbReference>
<evidence type="ECO:0000256" key="4">
    <source>
        <dbReference type="ARBA" id="ARBA00022679"/>
    </source>
</evidence>
<name>A0A160N1M3_9GAMM</name>
<dbReference type="GO" id="GO:0016791">
    <property type="term" value="F:phosphatase activity"/>
    <property type="evidence" value="ECO:0007669"/>
    <property type="project" value="TreeGrafter"/>
</dbReference>
<dbReference type="InterPro" id="IPR003594">
    <property type="entry name" value="HATPase_dom"/>
</dbReference>
<dbReference type="PANTHER" id="PTHR43156">
    <property type="entry name" value="STAGE II SPORULATION PROTEIN E-RELATED"/>
    <property type="match status" value="1"/>
</dbReference>
<dbReference type="InterPro" id="IPR001932">
    <property type="entry name" value="PPM-type_phosphatase-like_dom"/>
</dbReference>